<keyword evidence="4" id="KW-1185">Reference proteome</keyword>
<dbReference type="InterPro" id="IPR016187">
    <property type="entry name" value="CTDL_fold"/>
</dbReference>
<dbReference type="PANTHER" id="PTHR23150:SF19">
    <property type="entry name" value="FORMYLGLYCINE-GENERATING ENZYME"/>
    <property type="match status" value="1"/>
</dbReference>
<dbReference type="GO" id="GO:0120147">
    <property type="term" value="F:formylglycine-generating oxidase activity"/>
    <property type="evidence" value="ECO:0007669"/>
    <property type="project" value="TreeGrafter"/>
</dbReference>
<dbReference type="Gene3D" id="3.90.1580.10">
    <property type="entry name" value="paralog of FGE (formylglycine-generating enzyme)"/>
    <property type="match status" value="1"/>
</dbReference>
<proteinExistence type="predicted"/>
<dbReference type="InterPro" id="IPR005532">
    <property type="entry name" value="SUMF_dom"/>
</dbReference>
<dbReference type="PANTHER" id="PTHR23150">
    <property type="entry name" value="SULFATASE MODIFYING FACTOR 1, 2"/>
    <property type="match status" value="1"/>
</dbReference>
<name>A0A964UNX9_9ACTN</name>
<evidence type="ECO:0000313" key="3">
    <source>
        <dbReference type="EMBL" id="NBE52107.1"/>
    </source>
</evidence>
<dbReference type="SUPFAM" id="SSF56436">
    <property type="entry name" value="C-type lectin-like"/>
    <property type="match status" value="1"/>
</dbReference>
<dbReference type="InterPro" id="IPR051043">
    <property type="entry name" value="Sulfatase_Mod_Factor_Kinase"/>
</dbReference>
<evidence type="ECO:0000256" key="1">
    <source>
        <dbReference type="SAM" id="MobiDB-lite"/>
    </source>
</evidence>
<accession>A0A964UNX9</accession>
<evidence type="ECO:0000313" key="4">
    <source>
        <dbReference type="Proteomes" id="UP000598297"/>
    </source>
</evidence>
<feature type="domain" description="Sulfatase-modifying factor enzyme-like" evidence="2">
    <location>
        <begin position="36"/>
        <end position="314"/>
    </location>
</feature>
<dbReference type="InterPro" id="IPR042095">
    <property type="entry name" value="SUMF_sf"/>
</dbReference>
<dbReference type="EMBL" id="JAAAHS010000067">
    <property type="protein sequence ID" value="NBE52107.1"/>
    <property type="molecule type" value="Genomic_DNA"/>
</dbReference>
<comment type="caution">
    <text evidence="3">The sequence shown here is derived from an EMBL/GenBank/DDBJ whole genome shotgun (WGS) entry which is preliminary data.</text>
</comment>
<reference evidence="3" key="1">
    <citation type="submission" date="2020-01" db="EMBL/GenBank/DDBJ databases">
        <title>Whole-genome analyses of novel actinobacteria.</title>
        <authorList>
            <person name="Sahin N."/>
        </authorList>
    </citation>
    <scope>NUCLEOTIDE SEQUENCE</scope>
    <source>
        <strain evidence="3">YC537</strain>
    </source>
</reference>
<sequence length="318" mass="34919">MTRQRACCSASRDTGREQQLPVTEPSEQGDRAPSEHPSMALLPGGTFLMGTDAGDGYAADGEGPVREIRLAPFLIDATAVTNAAFAEFTDATGWLTLAERFGTSFVFAGLLPDDVRDGRPVPETPWWREVAHADWRRPEGPGSDIAGRMDHPVVHVTWRDARAYAKWAGKRLPTEAEWEYAARGGLVQARYPWGDEREPGGVHRMNVWQGEFPVRDTGADGHLGTAPADAYEPNGYGLYNTCGNVWEWCADWFHPTWHTTGPRTGPVGPPSGDRKVMRGGSYLCHESHCFRYRVDARSSNTPDSSAGNIGFRCAVEAD</sequence>
<dbReference type="AlphaFoldDB" id="A0A964UNX9"/>
<feature type="region of interest" description="Disordered" evidence="1">
    <location>
        <begin position="1"/>
        <end position="38"/>
    </location>
</feature>
<gene>
    <name evidence="3" type="ORF">GUY60_11865</name>
</gene>
<organism evidence="3 4">
    <name type="scientific">Streptomyces boluensis</name>
    <dbReference type="NCBI Taxonomy" id="1775135"/>
    <lineage>
        <taxon>Bacteria</taxon>
        <taxon>Bacillati</taxon>
        <taxon>Actinomycetota</taxon>
        <taxon>Actinomycetes</taxon>
        <taxon>Kitasatosporales</taxon>
        <taxon>Streptomycetaceae</taxon>
        <taxon>Streptomyces</taxon>
    </lineage>
</organism>
<evidence type="ECO:0000259" key="2">
    <source>
        <dbReference type="Pfam" id="PF03781"/>
    </source>
</evidence>
<dbReference type="OrthoDB" id="9768004at2"/>
<protein>
    <submittedName>
        <fullName evidence="3">SUMF1/EgtB/PvdO family nonheme iron enzyme</fullName>
    </submittedName>
</protein>
<dbReference type="Pfam" id="PF03781">
    <property type="entry name" value="FGE-sulfatase"/>
    <property type="match status" value="1"/>
</dbReference>
<dbReference type="Proteomes" id="UP000598297">
    <property type="component" value="Unassembled WGS sequence"/>
</dbReference>